<feature type="non-terminal residue" evidence="2">
    <location>
        <position position="198"/>
    </location>
</feature>
<feature type="region of interest" description="Disordered" evidence="1">
    <location>
        <begin position="99"/>
        <end position="120"/>
    </location>
</feature>
<name>A0AA40JPX4_STAAU</name>
<feature type="non-terminal residue" evidence="2">
    <location>
        <position position="1"/>
    </location>
</feature>
<organism evidence="2 3">
    <name type="scientific">Staphylococcus aureus</name>
    <dbReference type="NCBI Taxonomy" id="1280"/>
    <lineage>
        <taxon>Bacteria</taxon>
        <taxon>Bacillati</taxon>
        <taxon>Bacillota</taxon>
        <taxon>Bacilli</taxon>
        <taxon>Bacillales</taxon>
        <taxon>Staphylococcaceae</taxon>
        <taxon>Staphylococcus</taxon>
    </lineage>
</organism>
<protein>
    <submittedName>
        <fullName evidence="2">Uncharacterized protein</fullName>
    </submittedName>
</protein>
<reference evidence="2 3" key="1">
    <citation type="submission" date="2015-01" db="EMBL/GenBank/DDBJ databases">
        <title>Characterization of Swiss Staphylococcus aureus strains involved in food poisoning.</title>
        <authorList>
            <person name="Crovadore J."/>
            <person name="Chablais R."/>
            <person name="Tonacini J."/>
            <person name="Schnyder B."/>
            <person name="Lefort F."/>
        </authorList>
    </citation>
    <scope>NUCLEOTIDE SEQUENCE [LARGE SCALE GENOMIC DNA]</scope>
    <source>
        <strain evidence="2 3">SA-120</strain>
    </source>
</reference>
<comment type="caution">
    <text evidence="2">The sequence shown here is derived from an EMBL/GenBank/DDBJ whole genome shotgun (WGS) entry which is preliminary data.</text>
</comment>
<gene>
    <name evidence="2" type="ORF">QU38_02580</name>
</gene>
<feature type="region of interest" description="Disordered" evidence="1">
    <location>
        <begin position="28"/>
        <end position="56"/>
    </location>
</feature>
<proteinExistence type="predicted"/>
<accession>A0AA40JPX4</accession>
<sequence length="198" mass="22202">GIGIDQPAQGIGMRFRIGEAALDHGVQRRRFGNRDMARPRTEHLGDQRRAAARHMEDEARRRAWIRSAKEAGERRGDAEQPVERPVRRLAHRILEKGAAGRDAREVEPLDRGFGEGSEACREPALGRPVRLDERRLEEALQPEGIGAAALDQICRGQRHAARPGPGERARLEHRRVAGFGKMRLGQRIGHHGRAELIE</sequence>
<dbReference type="EMBL" id="JXIG01000545">
    <property type="protein sequence ID" value="KIU01136.1"/>
    <property type="molecule type" value="Genomic_DNA"/>
</dbReference>
<evidence type="ECO:0000256" key="1">
    <source>
        <dbReference type="SAM" id="MobiDB-lite"/>
    </source>
</evidence>
<evidence type="ECO:0000313" key="2">
    <source>
        <dbReference type="EMBL" id="KIU01136.1"/>
    </source>
</evidence>
<evidence type="ECO:0000313" key="3">
    <source>
        <dbReference type="Proteomes" id="UP000032274"/>
    </source>
</evidence>
<dbReference type="Proteomes" id="UP000032274">
    <property type="component" value="Unassembled WGS sequence"/>
</dbReference>
<dbReference type="AlphaFoldDB" id="A0AA40JPX4"/>